<reference evidence="2 3" key="1">
    <citation type="journal article" date="2014" name="Int. J. Syst. Evol. Microbiol.">
        <title>Phaeodactylibacter xiamenensis gen. nov., sp. nov., a member of the family Saprospiraceae isolated from the marine alga Phaeodactylum tricornutum.</title>
        <authorList>
            <person name="Chen Z.Jr."/>
            <person name="Lei X."/>
            <person name="Lai Q."/>
            <person name="Li Y."/>
            <person name="Zhang B."/>
            <person name="Zhang J."/>
            <person name="Zhang H."/>
            <person name="Yang L."/>
            <person name="Zheng W."/>
            <person name="Tian Y."/>
            <person name="Yu Z."/>
            <person name="Xu H.Jr."/>
            <person name="Zheng T."/>
        </authorList>
    </citation>
    <scope>NUCLEOTIDE SEQUENCE [LARGE SCALE GENOMIC DNA]</scope>
    <source>
        <strain evidence="2 3">KD52</strain>
    </source>
</reference>
<dbReference type="InterPro" id="IPR046341">
    <property type="entry name" value="SET_dom_sf"/>
</dbReference>
<evidence type="ECO:0000259" key="1">
    <source>
        <dbReference type="PROSITE" id="PS50280"/>
    </source>
</evidence>
<accession>A0A098S7A3</accession>
<dbReference type="Proteomes" id="UP000029736">
    <property type="component" value="Unassembled WGS sequence"/>
</dbReference>
<name>A0A098S7A3_9BACT</name>
<dbReference type="CDD" id="cd08161">
    <property type="entry name" value="SET"/>
    <property type="match status" value="1"/>
</dbReference>
<gene>
    <name evidence="2" type="ORF">IX84_12705</name>
</gene>
<dbReference type="STRING" id="1524460.IX84_12705"/>
<dbReference type="SUPFAM" id="SSF82199">
    <property type="entry name" value="SET domain"/>
    <property type="match status" value="1"/>
</dbReference>
<evidence type="ECO:0000313" key="2">
    <source>
        <dbReference type="EMBL" id="KGE87970.1"/>
    </source>
</evidence>
<dbReference type="AlphaFoldDB" id="A0A098S7A3"/>
<proteinExistence type="predicted"/>
<feature type="domain" description="SET" evidence="1">
    <location>
        <begin position="4"/>
        <end position="112"/>
    </location>
</feature>
<dbReference type="OrthoDB" id="166979at2"/>
<dbReference type="PROSITE" id="PS50280">
    <property type="entry name" value="SET"/>
    <property type="match status" value="1"/>
</dbReference>
<comment type="caution">
    <text evidence="2">The sequence shown here is derived from an EMBL/GenBank/DDBJ whole genome shotgun (WGS) entry which is preliminary data.</text>
</comment>
<dbReference type="EMBL" id="JPOS01000029">
    <property type="protein sequence ID" value="KGE87970.1"/>
    <property type="molecule type" value="Genomic_DNA"/>
</dbReference>
<dbReference type="Gene3D" id="2.170.270.10">
    <property type="entry name" value="SET domain"/>
    <property type="match status" value="1"/>
</dbReference>
<evidence type="ECO:0000313" key="3">
    <source>
        <dbReference type="Proteomes" id="UP000029736"/>
    </source>
</evidence>
<keyword evidence="3" id="KW-1185">Reference proteome</keyword>
<dbReference type="Pfam" id="PF00856">
    <property type="entry name" value="SET"/>
    <property type="match status" value="1"/>
</dbReference>
<sequence>MIHPHTQLQYIDDHKGYGVFATRFLPKGTITYVKDSLEMEISPNTYRNHNPEMQAAIEKYSYIDERGYRIVSWDFAKYVNHCCNCNTMSTGYGFEIAIRDIQPGEEITDEYGLFNLTQPMDLQCAHDCCRRQLRPEDFEQYYKDWDLKLRDALPQIWKVDQPLAALLDDGTKIGVDAFLNNPEAYRSVYQLKAQSLETYTPGDNGIQLHLT</sequence>
<dbReference type="InterPro" id="IPR001214">
    <property type="entry name" value="SET_dom"/>
</dbReference>
<organism evidence="2 3">
    <name type="scientific">Phaeodactylibacter xiamenensis</name>
    <dbReference type="NCBI Taxonomy" id="1524460"/>
    <lineage>
        <taxon>Bacteria</taxon>
        <taxon>Pseudomonadati</taxon>
        <taxon>Bacteroidota</taxon>
        <taxon>Saprospiria</taxon>
        <taxon>Saprospirales</taxon>
        <taxon>Haliscomenobacteraceae</taxon>
        <taxon>Phaeodactylibacter</taxon>
    </lineage>
</organism>
<dbReference type="RefSeq" id="WP_044220697.1">
    <property type="nucleotide sequence ID" value="NZ_CAKZLC010000303.1"/>
</dbReference>
<protein>
    <recommendedName>
        <fullName evidence="1">SET domain-containing protein</fullName>
    </recommendedName>
</protein>